<evidence type="ECO:0000313" key="7">
    <source>
        <dbReference type="EMBL" id="GAK56883.1"/>
    </source>
</evidence>
<evidence type="ECO:0000313" key="8">
    <source>
        <dbReference type="Proteomes" id="UP000030661"/>
    </source>
</evidence>
<keyword evidence="8" id="KW-1185">Reference proteome</keyword>
<dbReference type="InterPro" id="IPR000183">
    <property type="entry name" value="Orn/DAP/Arg_de-COase"/>
</dbReference>
<dbReference type="InterPro" id="IPR009006">
    <property type="entry name" value="Ala_racemase/Decarboxylase_C"/>
</dbReference>
<evidence type="ECO:0000256" key="3">
    <source>
        <dbReference type="PIRSR" id="PIRSR600183-50"/>
    </source>
</evidence>
<comment type="cofactor">
    <cofactor evidence="1 3">
        <name>pyridoxal 5'-phosphate</name>
        <dbReference type="ChEBI" id="CHEBI:597326"/>
    </cofactor>
</comment>
<comment type="similarity">
    <text evidence="4">Belongs to the Orn/Lys/Arg decarboxylase class-II family.</text>
</comment>
<feature type="active site" description="Proton donor" evidence="3">
    <location>
        <position position="381"/>
    </location>
</feature>
<name>A0A081BX28_VECG1</name>
<dbReference type="InterPro" id="IPR022657">
    <property type="entry name" value="De-COase2_CS"/>
</dbReference>
<dbReference type="GO" id="GO:0006596">
    <property type="term" value="P:polyamine biosynthetic process"/>
    <property type="evidence" value="ECO:0007669"/>
    <property type="project" value="InterPro"/>
</dbReference>
<dbReference type="HOGENOM" id="CLU_026444_0_1_0"/>
<evidence type="ECO:0000256" key="2">
    <source>
        <dbReference type="ARBA" id="ARBA00022898"/>
    </source>
</evidence>
<dbReference type="GO" id="GO:0008836">
    <property type="term" value="F:diaminopimelate decarboxylase activity"/>
    <property type="evidence" value="ECO:0007669"/>
    <property type="project" value="TreeGrafter"/>
</dbReference>
<proteinExistence type="inferred from homology"/>
<dbReference type="PROSITE" id="PS00879">
    <property type="entry name" value="ODR_DC_2_2"/>
    <property type="match status" value="1"/>
</dbReference>
<sequence length="456" mass="51246">MTRSIERSSRLNLDYALWGLQVNERGHLVIGGCDCVELAEEYGTPVHIVDSDLLQRNYHAFRESFTSHDIQVEIYYSYKTNPIPGILRILHEYGAGAEVISPYELWLALKSGISPDLIIYNGPNKSEAGLHSAIENRIKLININSCHEIEMITHLAEQLGTRVRVGVRLCTSVGWAEQFGFSIETGAAFEAFDRLSSLKRIDIEGIHTHLGTNIRNASSYEWAINDICQFMYTLKEKKGIGIKYLDLGGGFGVPTVRPFHKVEYNFHHIFDVPYIAPRSNNASLIETFAEKVVAAVQKGCEKYKLPVPILLFEPGRAMTSNTQILLATVGDLKTHQRGKIAMIDAGMNIALPTSWEYHEIFVANKMASAYQEFYSIVGPICTPQDVVSKRKKLPELEIGDLVSIMDAGAYFTSFSNDFSFPRPAVVMVSGGRHRVLRERERYDDMTQLDRVSWSGS</sequence>
<organism evidence="7 8">
    <name type="scientific">Vecturithrix granuli</name>
    <dbReference type="NCBI Taxonomy" id="1499967"/>
    <lineage>
        <taxon>Bacteria</taxon>
        <taxon>Candidatus Moduliflexota</taxon>
        <taxon>Candidatus Vecturitrichia</taxon>
        <taxon>Candidatus Vecturitrichales</taxon>
        <taxon>Candidatus Vecturitrichaceae</taxon>
        <taxon>Candidatus Vecturithrix</taxon>
    </lineage>
</organism>
<evidence type="ECO:0000256" key="1">
    <source>
        <dbReference type="ARBA" id="ARBA00001933"/>
    </source>
</evidence>
<dbReference type="GO" id="GO:0009089">
    <property type="term" value="P:lysine biosynthetic process via diaminopimelate"/>
    <property type="evidence" value="ECO:0007669"/>
    <property type="project" value="TreeGrafter"/>
</dbReference>
<dbReference type="InterPro" id="IPR029066">
    <property type="entry name" value="PLP-binding_barrel"/>
</dbReference>
<accession>A0A081BX28</accession>
<dbReference type="AlphaFoldDB" id="A0A081BX28"/>
<dbReference type="Gene3D" id="2.40.37.10">
    <property type="entry name" value="Lyase, Ornithine Decarboxylase, Chain A, domain 1"/>
    <property type="match status" value="1"/>
</dbReference>
<feature type="domain" description="Orn/DAP/Arg decarboxylase 2 N-terminal" evidence="6">
    <location>
        <begin position="54"/>
        <end position="319"/>
    </location>
</feature>
<dbReference type="PRINTS" id="PR01179">
    <property type="entry name" value="ODADCRBXLASE"/>
</dbReference>
<dbReference type="eggNOG" id="COG0019">
    <property type="taxonomic scope" value="Bacteria"/>
</dbReference>
<reference evidence="7 8" key="1">
    <citation type="journal article" date="2015" name="PeerJ">
        <title>First genomic representation of candidate bacterial phylum KSB3 points to enhanced environmental sensing as a trigger of wastewater bulking.</title>
        <authorList>
            <person name="Sekiguchi Y."/>
            <person name="Ohashi A."/>
            <person name="Parks D.H."/>
            <person name="Yamauchi T."/>
            <person name="Tyson G.W."/>
            <person name="Hugenholtz P."/>
        </authorList>
    </citation>
    <scope>NUCLEOTIDE SEQUENCE [LARGE SCALE GENOMIC DNA]</scope>
</reference>
<protein>
    <submittedName>
        <fullName evidence="7">Decarboxylase, pyridoxal-dependent</fullName>
    </submittedName>
</protein>
<dbReference type="InterPro" id="IPR002433">
    <property type="entry name" value="Orn_de-COase"/>
</dbReference>
<feature type="modified residue" description="N6-(pyridoxal phosphate)lysine" evidence="3">
    <location>
        <position position="79"/>
    </location>
</feature>
<feature type="domain" description="Orn/DAP/Arg decarboxylase 2 C-terminal" evidence="5">
    <location>
        <begin position="321"/>
        <end position="408"/>
    </location>
</feature>
<dbReference type="Gene3D" id="3.20.20.10">
    <property type="entry name" value="Alanine racemase"/>
    <property type="match status" value="1"/>
</dbReference>
<dbReference type="STRING" id="1499967.U27_03847"/>
<dbReference type="SUPFAM" id="SSF50621">
    <property type="entry name" value="Alanine racemase C-terminal domain-like"/>
    <property type="match status" value="1"/>
</dbReference>
<keyword evidence="2 3" id="KW-0663">Pyridoxal phosphate</keyword>
<dbReference type="InterPro" id="IPR022644">
    <property type="entry name" value="De-COase2_N"/>
</dbReference>
<gene>
    <name evidence="7" type="ORF">U27_03847</name>
</gene>
<dbReference type="PRINTS" id="PR01182">
    <property type="entry name" value="ORNDCRBXLASE"/>
</dbReference>
<dbReference type="InterPro" id="IPR022643">
    <property type="entry name" value="De-COase2_C"/>
</dbReference>
<evidence type="ECO:0000256" key="4">
    <source>
        <dbReference type="RuleBase" id="RU003737"/>
    </source>
</evidence>
<evidence type="ECO:0000259" key="5">
    <source>
        <dbReference type="Pfam" id="PF00278"/>
    </source>
</evidence>
<dbReference type="Proteomes" id="UP000030661">
    <property type="component" value="Unassembled WGS sequence"/>
</dbReference>
<dbReference type="SUPFAM" id="SSF51419">
    <property type="entry name" value="PLP-binding barrel"/>
    <property type="match status" value="1"/>
</dbReference>
<dbReference type="EMBL" id="DF820465">
    <property type="protein sequence ID" value="GAK56883.1"/>
    <property type="molecule type" value="Genomic_DNA"/>
</dbReference>
<dbReference type="Pfam" id="PF02784">
    <property type="entry name" value="Orn_Arg_deC_N"/>
    <property type="match status" value="1"/>
</dbReference>
<evidence type="ECO:0000259" key="6">
    <source>
        <dbReference type="Pfam" id="PF02784"/>
    </source>
</evidence>
<dbReference type="PANTHER" id="PTHR43727:SF2">
    <property type="entry name" value="GROUP IV DECARBOXYLASE"/>
    <property type="match status" value="1"/>
</dbReference>
<dbReference type="PANTHER" id="PTHR43727">
    <property type="entry name" value="DIAMINOPIMELATE DECARBOXYLASE"/>
    <property type="match status" value="1"/>
</dbReference>
<dbReference type="Pfam" id="PF00278">
    <property type="entry name" value="Orn_DAP_Arg_deC"/>
    <property type="match status" value="1"/>
</dbReference>